<evidence type="ECO:0000256" key="3">
    <source>
        <dbReference type="ARBA" id="ARBA00022490"/>
    </source>
</evidence>
<gene>
    <name evidence="6" type="ORF">AB205_0037680</name>
</gene>
<dbReference type="OrthoDB" id="20086at2759"/>
<evidence type="ECO:0000259" key="5">
    <source>
        <dbReference type="Pfam" id="PF09811"/>
    </source>
</evidence>
<dbReference type="GO" id="GO:0005737">
    <property type="term" value="C:cytoplasm"/>
    <property type="evidence" value="ECO:0007669"/>
    <property type="project" value="UniProtKB-SubCell"/>
</dbReference>
<protein>
    <recommendedName>
        <fullName evidence="5">Essential protein Yae1 N-terminal domain-containing protein</fullName>
    </recommendedName>
</protein>
<dbReference type="AlphaFoldDB" id="A0A2G9REM0"/>
<organism evidence="6 7">
    <name type="scientific">Aquarana catesbeiana</name>
    <name type="common">American bullfrog</name>
    <name type="synonym">Rana catesbeiana</name>
    <dbReference type="NCBI Taxonomy" id="8400"/>
    <lineage>
        <taxon>Eukaryota</taxon>
        <taxon>Metazoa</taxon>
        <taxon>Chordata</taxon>
        <taxon>Craniata</taxon>
        <taxon>Vertebrata</taxon>
        <taxon>Euteleostomi</taxon>
        <taxon>Amphibia</taxon>
        <taxon>Batrachia</taxon>
        <taxon>Anura</taxon>
        <taxon>Neobatrachia</taxon>
        <taxon>Ranoidea</taxon>
        <taxon>Ranidae</taxon>
        <taxon>Aquarana</taxon>
    </lineage>
</organism>
<dbReference type="Proteomes" id="UP000228934">
    <property type="component" value="Unassembled WGS sequence"/>
</dbReference>
<accession>A0A2G9REM0</accession>
<keyword evidence="4" id="KW-0539">Nucleus</keyword>
<keyword evidence="7" id="KW-1185">Reference proteome</keyword>
<proteinExistence type="predicted"/>
<evidence type="ECO:0000256" key="2">
    <source>
        <dbReference type="ARBA" id="ARBA00004496"/>
    </source>
</evidence>
<dbReference type="InterPro" id="IPR038881">
    <property type="entry name" value="Yae1-like"/>
</dbReference>
<dbReference type="EMBL" id="KV950719">
    <property type="protein sequence ID" value="PIO26340.1"/>
    <property type="molecule type" value="Genomic_DNA"/>
</dbReference>
<dbReference type="Pfam" id="PF09811">
    <property type="entry name" value="Yae1_N"/>
    <property type="match status" value="1"/>
</dbReference>
<feature type="domain" description="Essential protein Yae1 N-terminal" evidence="5">
    <location>
        <begin position="4"/>
        <end position="41"/>
    </location>
</feature>
<comment type="subcellular location">
    <subcellularLocation>
        <location evidence="2">Cytoplasm</location>
    </subcellularLocation>
    <subcellularLocation>
        <location evidence="1">Nucleus</location>
    </subcellularLocation>
</comment>
<dbReference type="PANTHER" id="PTHR18829">
    <property type="entry name" value="PROTEIN YAE1 HOMOLOG"/>
    <property type="match status" value="1"/>
</dbReference>
<dbReference type="GO" id="GO:0005634">
    <property type="term" value="C:nucleus"/>
    <property type="evidence" value="ECO:0007669"/>
    <property type="project" value="UniProtKB-SubCell"/>
</dbReference>
<evidence type="ECO:0000256" key="4">
    <source>
        <dbReference type="ARBA" id="ARBA00023242"/>
    </source>
</evidence>
<sequence length="181" mass="19981">MEEGYRDGVDAGKENSLQTGFDLGYKLGVNILMPCGELRGTISALVTWCQAQKSDPMMNTQLGELLAAICQCEDQIVKGLSYVHQVVHPSELSSCMDDMGLSSHTHEPSNDSCAAGQDCCRNQECLPSSFQNCRTIQELNNVVKHELCRILKGTRSIAQQLNLSSDLLFYLQTLEMKCSLI</sequence>
<reference evidence="7" key="1">
    <citation type="journal article" date="2017" name="Nat. Commun.">
        <title>The North American bullfrog draft genome provides insight into hormonal regulation of long noncoding RNA.</title>
        <authorList>
            <person name="Hammond S.A."/>
            <person name="Warren R.L."/>
            <person name="Vandervalk B.P."/>
            <person name="Kucuk E."/>
            <person name="Khan H."/>
            <person name="Gibb E.A."/>
            <person name="Pandoh P."/>
            <person name="Kirk H."/>
            <person name="Zhao Y."/>
            <person name="Jones M."/>
            <person name="Mungall A.J."/>
            <person name="Coope R."/>
            <person name="Pleasance S."/>
            <person name="Moore R.A."/>
            <person name="Holt R.A."/>
            <person name="Round J.M."/>
            <person name="Ohora S."/>
            <person name="Walle B.V."/>
            <person name="Veldhoen N."/>
            <person name="Helbing C.C."/>
            <person name="Birol I."/>
        </authorList>
    </citation>
    <scope>NUCLEOTIDE SEQUENCE [LARGE SCALE GENOMIC DNA]</scope>
</reference>
<evidence type="ECO:0000256" key="1">
    <source>
        <dbReference type="ARBA" id="ARBA00004123"/>
    </source>
</evidence>
<dbReference type="PANTHER" id="PTHR18829:SF0">
    <property type="entry name" value="PROTEIN YAE1 HOMOLOG"/>
    <property type="match status" value="1"/>
</dbReference>
<keyword evidence="3" id="KW-0963">Cytoplasm</keyword>
<evidence type="ECO:0000313" key="6">
    <source>
        <dbReference type="EMBL" id="PIO26340.1"/>
    </source>
</evidence>
<evidence type="ECO:0000313" key="7">
    <source>
        <dbReference type="Proteomes" id="UP000228934"/>
    </source>
</evidence>
<dbReference type="InterPro" id="IPR019191">
    <property type="entry name" value="Essential_protein_Yae1_N"/>
</dbReference>
<name>A0A2G9REM0_AQUCT</name>